<keyword evidence="16" id="KW-1185">Reference proteome</keyword>
<dbReference type="NCBIfam" id="NF007754">
    <property type="entry name" value="PRK10435.1"/>
    <property type="match status" value="1"/>
</dbReference>
<evidence type="ECO:0000256" key="9">
    <source>
        <dbReference type="ARBA" id="ARBA00023136"/>
    </source>
</evidence>
<feature type="transmembrane region" description="Helical" evidence="12">
    <location>
        <begin position="383"/>
        <end position="401"/>
    </location>
</feature>
<feature type="transmembrane region" description="Helical" evidence="12">
    <location>
        <begin position="40"/>
        <end position="58"/>
    </location>
</feature>
<dbReference type="InterPro" id="IPR004754">
    <property type="entry name" value="Amino_acid_antiprt"/>
</dbReference>
<dbReference type="PANTHER" id="PTHR42770:SF5">
    <property type="entry name" value="CADAVERINE_LYSINE ANTIPORTER"/>
    <property type="match status" value="1"/>
</dbReference>
<comment type="subcellular location">
    <subcellularLocation>
        <location evidence="1">Cell inner membrane</location>
        <topology evidence="1">Multi-pass membrane protein</topology>
    </subcellularLocation>
</comment>
<keyword evidence="3" id="KW-0813">Transport</keyword>
<dbReference type="GO" id="GO:0005886">
    <property type="term" value="C:plasma membrane"/>
    <property type="evidence" value="ECO:0007669"/>
    <property type="project" value="UniProtKB-SubCell"/>
</dbReference>
<comment type="catalytic activity">
    <reaction evidence="10">
        <text>cadaverine(in) + L-lysine(out) = cadaverine(out) + L-lysine(in)</text>
        <dbReference type="Rhea" id="RHEA:28895"/>
        <dbReference type="ChEBI" id="CHEBI:32551"/>
        <dbReference type="ChEBI" id="CHEBI:58384"/>
    </reaction>
    <physiologicalReaction direction="left-to-right" evidence="10">
        <dbReference type="Rhea" id="RHEA:28896"/>
    </physiologicalReaction>
</comment>
<keyword evidence="6 12" id="KW-0812">Transmembrane</keyword>
<dbReference type="Proteomes" id="UP000317572">
    <property type="component" value="Chromosome"/>
</dbReference>
<protein>
    <recommendedName>
        <fullName evidence="11">Cadaverine/lysine antiporter</fullName>
    </recommendedName>
</protein>
<dbReference type="Pfam" id="PF13520">
    <property type="entry name" value="AA_permease_2"/>
    <property type="match status" value="1"/>
</dbReference>
<evidence type="ECO:0000256" key="7">
    <source>
        <dbReference type="ARBA" id="ARBA00022970"/>
    </source>
</evidence>
<feature type="transmembrane region" description="Helical" evidence="12">
    <location>
        <begin position="7"/>
        <end position="28"/>
    </location>
</feature>
<dbReference type="GO" id="GO:0006865">
    <property type="term" value="P:amino acid transport"/>
    <property type="evidence" value="ECO:0007669"/>
    <property type="project" value="UniProtKB-KW"/>
</dbReference>
<evidence type="ECO:0000256" key="4">
    <source>
        <dbReference type="ARBA" id="ARBA00022475"/>
    </source>
</evidence>
<evidence type="ECO:0000313" key="15">
    <source>
        <dbReference type="Proteomes" id="UP000317572"/>
    </source>
</evidence>
<dbReference type="EMBL" id="CP033893">
    <property type="protein sequence ID" value="QDL30535.1"/>
    <property type="molecule type" value="Genomic_DNA"/>
</dbReference>
<keyword evidence="7" id="KW-0029">Amino-acid transport</keyword>
<reference evidence="14 16" key="2">
    <citation type="submission" date="2021-01" db="EMBL/GenBank/DDBJ databases">
        <title>FDA dAtabase for Regulatory Grade micrObial Sequences (FDA-ARGOS): Supporting development and validation of Infectious Disease Dx tests.</title>
        <authorList>
            <person name="Blissenbach B."/>
            <person name="Krut O."/>
            <person name="Tallon L."/>
            <person name="Sadzewicz L."/>
            <person name="Zhao X."/>
            <person name="Boylan J."/>
            <person name="Ott S."/>
            <person name="Bowen H."/>
            <person name="Vavikolanu K."/>
            <person name="Mehta A."/>
            <person name="Aluvathingal J."/>
            <person name="Nadendla S."/>
            <person name="Yan Y."/>
            <person name="Sichtig H."/>
        </authorList>
    </citation>
    <scope>NUCLEOTIDE SEQUENCE [LARGE SCALE GENOMIC DNA]</scope>
    <source>
        <strain evidence="14 16">FDAARGOS_1081</strain>
    </source>
</reference>
<evidence type="ECO:0000256" key="3">
    <source>
        <dbReference type="ARBA" id="ARBA00022448"/>
    </source>
</evidence>
<sequence>MASSKKIGLIACTGVVAGNMMGSGIALLPANLASLGSIAIWGWVISIIGAMSLAYVYARLATKNPQQGGPIAYAGEISPAFGFQTGVLYYHANWIGNLAIGITAVSYLSTFFPALNNPVPAGIACIAIVWVFTFINLLGGSWVSRLTTMGLVLVLIPVIVTATAGWHWFDAATYQANWNTSGTTDFHAVIKSILLCLWAFIGVESAAVSTGMVKNPKRTVPLATMLGTALAGIIYVAATQVISGMYPASEMAASGAPFAISASTIMGGWAAPMVSAFTAFACLTSLGSWMMLVGQAGVRAANDGNFPKVYGEVDKNGVPKKGLLLASCKMTALMVLITAMSSGGGKASDLFGMLTGIAVLLTMLPYFYSCVDLIRFEGVNIRNLLSLIASVLGCGFCFIALMGADSFELSGTFIISLIILMFYARKMNTRQTAKANGVALDGNTTAKAH</sequence>
<dbReference type="AlphaFoldDB" id="A0A379YCZ4"/>
<evidence type="ECO:0000256" key="8">
    <source>
        <dbReference type="ARBA" id="ARBA00022989"/>
    </source>
</evidence>
<dbReference type="Proteomes" id="UP000595237">
    <property type="component" value="Chromosome"/>
</dbReference>
<feature type="transmembrane region" description="Helical" evidence="12">
    <location>
        <begin position="258"/>
        <end position="283"/>
    </location>
</feature>
<dbReference type="EMBL" id="CP068148">
    <property type="protein sequence ID" value="QQU56222.1"/>
    <property type="molecule type" value="Genomic_DNA"/>
</dbReference>
<dbReference type="NCBIfam" id="TIGR00905">
    <property type="entry name" value="2A0302"/>
    <property type="match status" value="1"/>
</dbReference>
<organism evidence="13 15">
    <name type="scientific">Serratia liquefaciens</name>
    <dbReference type="NCBI Taxonomy" id="614"/>
    <lineage>
        <taxon>Bacteria</taxon>
        <taxon>Pseudomonadati</taxon>
        <taxon>Pseudomonadota</taxon>
        <taxon>Gammaproteobacteria</taxon>
        <taxon>Enterobacterales</taxon>
        <taxon>Yersiniaceae</taxon>
        <taxon>Serratia</taxon>
    </lineage>
</organism>
<feature type="transmembrane region" description="Helical" evidence="12">
    <location>
        <begin position="323"/>
        <end position="344"/>
    </location>
</feature>
<evidence type="ECO:0000256" key="2">
    <source>
        <dbReference type="ARBA" id="ARBA00008220"/>
    </source>
</evidence>
<proteinExistence type="inferred from homology"/>
<dbReference type="PANTHER" id="PTHR42770">
    <property type="entry name" value="AMINO ACID TRANSPORTER-RELATED"/>
    <property type="match status" value="1"/>
</dbReference>
<dbReference type="GeneID" id="29906670"/>
<dbReference type="RefSeq" id="WP_020828345.1">
    <property type="nucleotide sequence ID" value="NZ_CADDTP010000011.1"/>
</dbReference>
<feature type="transmembrane region" description="Helical" evidence="12">
    <location>
        <begin position="350"/>
        <end position="371"/>
    </location>
</feature>
<keyword evidence="5" id="KW-0997">Cell inner membrane</keyword>
<dbReference type="FunFam" id="1.20.1740.10:FF:000020">
    <property type="entry name" value="Putative cadaverine/lysine antiporter CadB"/>
    <property type="match status" value="1"/>
</dbReference>
<evidence type="ECO:0000256" key="1">
    <source>
        <dbReference type="ARBA" id="ARBA00004429"/>
    </source>
</evidence>
<comment type="similarity">
    <text evidence="2">Belongs to the amino acid-polyamine-organocation (APC) superfamily. Basic amino acid/polyamine antiporter (APA) (TC 2.A.3.2) family.</text>
</comment>
<accession>A0A379YCZ4</accession>
<dbReference type="InterPro" id="IPR002293">
    <property type="entry name" value="AA/rel_permease1"/>
</dbReference>
<evidence type="ECO:0000313" key="14">
    <source>
        <dbReference type="EMBL" id="QQU56222.1"/>
    </source>
</evidence>
<evidence type="ECO:0000256" key="10">
    <source>
        <dbReference type="ARBA" id="ARBA00051665"/>
    </source>
</evidence>
<feature type="transmembrane region" description="Helical" evidence="12">
    <location>
        <begin position="121"/>
        <end position="139"/>
    </location>
</feature>
<evidence type="ECO:0000313" key="16">
    <source>
        <dbReference type="Proteomes" id="UP000595237"/>
    </source>
</evidence>
<evidence type="ECO:0000256" key="5">
    <source>
        <dbReference type="ARBA" id="ARBA00022519"/>
    </source>
</evidence>
<evidence type="ECO:0000256" key="11">
    <source>
        <dbReference type="ARBA" id="ARBA00071342"/>
    </source>
</evidence>
<keyword evidence="8 12" id="KW-1133">Transmembrane helix</keyword>
<evidence type="ECO:0000256" key="6">
    <source>
        <dbReference type="ARBA" id="ARBA00022692"/>
    </source>
</evidence>
<dbReference type="InterPro" id="IPR050367">
    <property type="entry name" value="APC_superfamily"/>
</dbReference>
<gene>
    <name evidence="14" type="primary">cadB</name>
    <name evidence="13" type="ORF">EGO53_01420</name>
    <name evidence="14" type="ORF">I6I38_04200</name>
</gene>
<keyword evidence="4" id="KW-1003">Cell membrane</keyword>
<feature type="transmembrane region" description="Helical" evidence="12">
    <location>
        <begin position="94"/>
        <end position="115"/>
    </location>
</feature>
<name>A0A379YCZ4_SERLI</name>
<feature type="transmembrane region" description="Helical" evidence="12">
    <location>
        <begin position="189"/>
        <end position="208"/>
    </location>
</feature>
<evidence type="ECO:0000256" key="12">
    <source>
        <dbReference type="SAM" id="Phobius"/>
    </source>
</evidence>
<keyword evidence="9 12" id="KW-0472">Membrane</keyword>
<reference evidence="13 15" key="1">
    <citation type="submission" date="2018-11" db="EMBL/GenBank/DDBJ databases">
        <title>The first complete genome of Serratia liquefaciens isolated from metalophyte plant revel distinctness adaptive mechanisms in an extreme habitat.</title>
        <authorList>
            <person name="Caneschi W.L."/>
            <person name="Sanchez A.B."/>
            <person name="Felestrino E.B."/>
            <person name="Assis R.A.B."/>
            <person name="Lemes C.G.C."/>
            <person name="Cordeiro I.F."/>
            <person name="Fonseca N.P."/>
            <person name="Villa M."/>
            <person name="Vieira I.T."/>
            <person name="Moraes L.A."/>
            <person name="Kamino L.H.Y."/>
            <person name="do Carmo F."/>
            <person name="Garcia C.M."/>
            <person name="Almeida N.F."/>
            <person name="Silva R.S."/>
            <person name="Ferro J.A."/>
            <person name="Ferro M.I.T."/>
            <person name="Varani A.M."/>
            <person name="Ferreira R.M."/>
            <person name="dos Santos V.L."/>
            <person name="Silva U.C."/>
            <person name="Setubal J.C."/>
            <person name="Moreira L.M."/>
        </authorList>
    </citation>
    <scope>NUCLEOTIDE SEQUENCE [LARGE SCALE GENOMIC DNA]</scope>
    <source>
        <strain evidence="13 15">FG3</strain>
    </source>
</reference>
<evidence type="ECO:0000313" key="13">
    <source>
        <dbReference type="EMBL" id="QDL30535.1"/>
    </source>
</evidence>
<feature type="transmembrane region" description="Helical" evidence="12">
    <location>
        <begin position="407"/>
        <end position="424"/>
    </location>
</feature>
<accession>A0A515CQT7</accession>
<dbReference type="PIRSF" id="PIRSF006060">
    <property type="entry name" value="AA_transporter"/>
    <property type="match status" value="1"/>
</dbReference>
<feature type="transmembrane region" description="Helical" evidence="12">
    <location>
        <begin position="220"/>
        <end position="238"/>
    </location>
</feature>
<dbReference type="GO" id="GO:0022857">
    <property type="term" value="F:transmembrane transporter activity"/>
    <property type="evidence" value="ECO:0007669"/>
    <property type="project" value="InterPro"/>
</dbReference>
<feature type="transmembrane region" description="Helical" evidence="12">
    <location>
        <begin position="151"/>
        <end position="169"/>
    </location>
</feature>
<dbReference type="Gene3D" id="1.20.1740.10">
    <property type="entry name" value="Amino acid/polyamine transporter I"/>
    <property type="match status" value="1"/>
</dbReference>